<protein>
    <recommendedName>
        <fullName evidence="4">Proteasome endopeptidase complex</fullName>
    </recommendedName>
</protein>
<gene>
    <name evidence="2" type="ORF">ACHAWO_011665</name>
</gene>
<feature type="signal peptide" evidence="1">
    <location>
        <begin position="1"/>
        <end position="20"/>
    </location>
</feature>
<comment type="caution">
    <text evidence="2">The sequence shown here is derived from an EMBL/GenBank/DDBJ whole genome shotgun (WGS) entry which is preliminary data.</text>
</comment>
<evidence type="ECO:0000256" key="1">
    <source>
        <dbReference type="SAM" id="SignalP"/>
    </source>
</evidence>
<keyword evidence="1" id="KW-0732">Signal</keyword>
<reference evidence="2 3" key="1">
    <citation type="submission" date="2024-10" db="EMBL/GenBank/DDBJ databases">
        <title>Updated reference genomes for cyclostephanoid diatoms.</title>
        <authorList>
            <person name="Roberts W.R."/>
            <person name="Alverson A.J."/>
        </authorList>
    </citation>
    <scope>NUCLEOTIDE SEQUENCE [LARGE SCALE GENOMIC DNA]</scope>
    <source>
        <strain evidence="2 3">AJA010-31</strain>
    </source>
</reference>
<organism evidence="2 3">
    <name type="scientific">Cyclotella atomus</name>
    <dbReference type="NCBI Taxonomy" id="382360"/>
    <lineage>
        <taxon>Eukaryota</taxon>
        <taxon>Sar</taxon>
        <taxon>Stramenopiles</taxon>
        <taxon>Ochrophyta</taxon>
        <taxon>Bacillariophyta</taxon>
        <taxon>Coscinodiscophyceae</taxon>
        <taxon>Thalassiosirophycidae</taxon>
        <taxon>Stephanodiscales</taxon>
        <taxon>Stephanodiscaceae</taxon>
        <taxon>Cyclotella</taxon>
    </lineage>
</organism>
<accession>A0ABD3PQ98</accession>
<name>A0ABD3PQ98_9STRA</name>
<feature type="chain" id="PRO_5044842272" description="Proteasome endopeptidase complex" evidence="1">
    <location>
        <begin position="21"/>
        <end position="447"/>
    </location>
</feature>
<dbReference type="AlphaFoldDB" id="A0ABD3PQ98"/>
<dbReference type="Proteomes" id="UP001530400">
    <property type="component" value="Unassembled WGS sequence"/>
</dbReference>
<sequence>MWASISYISLLSATIAAVSAANLSTASSAIVAKLASDVASKISSIASESSNENVSKRSEFYDAAISLQVQKNQDPYVKSSPLSVAAVCSDGLAMVTLHYGVDDDCIEDNESEEKLKIADNSEETLAINERNDDLIAKIEGNDDSRSQLQSSKDRWMRAFRDLPMSTRGPLRIEQVYHHGAPISRQMNGISKPLPPPMAILTAGWRTDGMTLASAARDLIAEERMLYCLPHLAMLDERSTDVSIASDNESKRKYITENTGGKKKDTISKRFETMRPYYGRRIAEGLSYYLAKCDFSESARSLSTVGMLAVGSNNVNGVGSIYLIDATGSYRVRAHAIGAGAAVLNRRMGRIDFGGMNCREGLKVLLRLIAEEGGLSHDGFASEDNKATSNIKSDKAVSAVQQDINIASKNKNSELRLWNLSENIAVELAAIRSSEGMMNRVRISALMS</sequence>
<evidence type="ECO:0000313" key="2">
    <source>
        <dbReference type="EMBL" id="KAL3789859.1"/>
    </source>
</evidence>
<evidence type="ECO:0008006" key="4">
    <source>
        <dbReference type="Google" id="ProtNLM"/>
    </source>
</evidence>
<proteinExistence type="predicted"/>
<evidence type="ECO:0000313" key="3">
    <source>
        <dbReference type="Proteomes" id="UP001530400"/>
    </source>
</evidence>
<keyword evidence="3" id="KW-1185">Reference proteome</keyword>
<dbReference type="EMBL" id="JALLPJ020000513">
    <property type="protein sequence ID" value="KAL3789859.1"/>
    <property type="molecule type" value="Genomic_DNA"/>
</dbReference>